<dbReference type="GO" id="GO:0032259">
    <property type="term" value="P:methylation"/>
    <property type="evidence" value="ECO:0007669"/>
    <property type="project" value="UniProtKB-KW"/>
</dbReference>
<dbReference type="SUPFAM" id="SSF53335">
    <property type="entry name" value="S-adenosyl-L-methionine-dependent methyltransferases"/>
    <property type="match status" value="1"/>
</dbReference>
<protein>
    <submittedName>
        <fullName evidence="2">Class I SAM-dependent methyltransferase</fullName>
        <ecNumber evidence="2">2.1.-.-</ecNumber>
    </submittedName>
</protein>
<keyword evidence="2" id="KW-0808">Transferase</keyword>
<dbReference type="InterPro" id="IPR029063">
    <property type="entry name" value="SAM-dependent_MTases_sf"/>
</dbReference>
<dbReference type="GO" id="GO:0008168">
    <property type="term" value="F:methyltransferase activity"/>
    <property type="evidence" value="ECO:0007669"/>
    <property type="project" value="UniProtKB-KW"/>
</dbReference>
<keyword evidence="3" id="KW-1185">Reference proteome</keyword>
<evidence type="ECO:0000313" key="2">
    <source>
        <dbReference type="EMBL" id="MEA5476234.1"/>
    </source>
</evidence>
<dbReference type="Proteomes" id="UP001301388">
    <property type="component" value="Unassembled WGS sequence"/>
</dbReference>
<accession>A0ABU5TD82</accession>
<evidence type="ECO:0000313" key="3">
    <source>
        <dbReference type="Proteomes" id="UP001301388"/>
    </source>
</evidence>
<name>A0ABU5TD82_9CYAN</name>
<reference evidence="2 3" key="1">
    <citation type="submission" date="2023-12" db="EMBL/GenBank/DDBJ databases">
        <title>Baltic Sea Cyanobacteria.</title>
        <authorList>
            <person name="Delbaje E."/>
            <person name="Fewer D.P."/>
            <person name="Shishido T.K."/>
        </authorList>
    </citation>
    <scope>NUCLEOTIDE SEQUENCE [LARGE SCALE GENOMIC DNA]</scope>
    <source>
        <strain evidence="2 3">UHCC 0370</strain>
    </source>
</reference>
<proteinExistence type="predicted"/>
<evidence type="ECO:0000259" key="1">
    <source>
        <dbReference type="Pfam" id="PF13649"/>
    </source>
</evidence>
<dbReference type="Pfam" id="PF13649">
    <property type="entry name" value="Methyltransf_25"/>
    <property type="match status" value="1"/>
</dbReference>
<dbReference type="CDD" id="cd02440">
    <property type="entry name" value="AdoMet_MTases"/>
    <property type="match status" value="1"/>
</dbReference>
<dbReference type="PANTHER" id="PTHR43591">
    <property type="entry name" value="METHYLTRANSFERASE"/>
    <property type="match status" value="1"/>
</dbReference>
<dbReference type="EC" id="2.1.-.-" evidence="2"/>
<dbReference type="Gene3D" id="3.40.50.150">
    <property type="entry name" value="Vaccinia Virus protein VP39"/>
    <property type="match status" value="1"/>
</dbReference>
<organism evidence="2 3">
    <name type="scientific">Pseudanabaena galeata UHCC 0370</name>
    <dbReference type="NCBI Taxonomy" id="3110310"/>
    <lineage>
        <taxon>Bacteria</taxon>
        <taxon>Bacillati</taxon>
        <taxon>Cyanobacteriota</taxon>
        <taxon>Cyanophyceae</taxon>
        <taxon>Pseudanabaenales</taxon>
        <taxon>Pseudanabaenaceae</taxon>
        <taxon>Pseudanabaena</taxon>
    </lineage>
</organism>
<feature type="domain" description="Methyltransferase" evidence="1">
    <location>
        <begin position="52"/>
        <end position="145"/>
    </location>
</feature>
<keyword evidence="2" id="KW-0489">Methyltransferase</keyword>
<dbReference type="InterPro" id="IPR041698">
    <property type="entry name" value="Methyltransf_25"/>
</dbReference>
<dbReference type="RefSeq" id="WP_323259186.1">
    <property type="nucleotide sequence ID" value="NZ_JAYGIE010000003.1"/>
</dbReference>
<gene>
    <name evidence="2" type="ORF">VB774_01255</name>
</gene>
<dbReference type="EMBL" id="JAYGIE010000003">
    <property type="protein sequence ID" value="MEA5476234.1"/>
    <property type="molecule type" value="Genomic_DNA"/>
</dbReference>
<sequence length="305" mass="34915">MHHNDFEREESLYEDAIAERYNRDYHSYLIMQAHDEDFSQFVSQNYHKGDRVLDLGCGPASLWHLWKRALPDPSQIVGVDLSEGMIKECEKMFPEDDFRVGSALKIPADSGSFDLVIVSSILHHIPDEFLPDAFKEINRVLDEHGVVVGREPVSKGRLGDEPGWFSGAIMSFRHLVYRLTHTREYPEPAIGDYHHAYVPSEFLKVLSNSFSPKGLILKHPISSYVLRSDNILVAKIVRLLDNVISFGGHEFYYSAYKNYYDAADVMECIEKELNSTLDLDKKIEFMALLQKSAELLENELNTKNG</sequence>
<comment type="caution">
    <text evidence="2">The sequence shown here is derived from an EMBL/GenBank/DDBJ whole genome shotgun (WGS) entry which is preliminary data.</text>
</comment>